<gene>
    <name evidence="10" type="primary">gyrA</name>
    <name evidence="10" type="ORF">HCT48_08110</name>
</gene>
<dbReference type="GO" id="GO:0003918">
    <property type="term" value="F:DNA topoisomerase type II (double strand cut, ATP-hydrolyzing) activity"/>
    <property type="evidence" value="ECO:0007669"/>
    <property type="project" value="UniProtKB-EC"/>
</dbReference>
<dbReference type="AlphaFoldDB" id="A0A968GK44"/>
<reference evidence="10" key="1">
    <citation type="submission" date="2020-03" db="EMBL/GenBank/DDBJ databases">
        <title>Spirochaetal bacteria isolated from arthropods constitute a novel genus Entomospira genus novum within the order Spirochaetales.</title>
        <authorList>
            <person name="Grana-Miraglia L."/>
            <person name="Sikutova S."/>
            <person name="Fingerle V."/>
            <person name="Sing A."/>
            <person name="Castillo-Ramirez S."/>
            <person name="Margos G."/>
            <person name="Rudolf I."/>
        </authorList>
    </citation>
    <scope>NUCLEOTIDE SEQUENCE</scope>
    <source>
        <strain evidence="10">BR149</strain>
    </source>
</reference>
<name>A0A968GK44_9SPIO</name>
<dbReference type="Pfam" id="PF03989">
    <property type="entry name" value="DNA_gyraseA_C"/>
    <property type="match status" value="6"/>
</dbReference>
<sequence length="842" mass="93153">MPDMHEENIVNVAIEKELKEAYLTYAMSVIVARALPDVRDGLKPVHRRVIYGMSQLNLERRTKCAKIVGDVMGSYHPHGDAAIYDTLVRMAQDFSLRYPLVAGEGNFGSIDGDPAAAMRYTEAKMAKIAETLLRDLKKETVPFIPNYDGSTTEPTVLPAALPNLLLNGSTGIAVGMSTSMAPHNLTEVGNAIIATLDNPEITIDELLTHIKAPDFPGGATIHGLAGYRNAAFTGKGSVVVRAKIDIEESGNRKALIISELPYMTNKRNLLIQIANLVKEKRIDSISSITDASAQGNIRVVIELKKEAQPDVTINQLYQSSALQSTFHINNLALVNGQPKTLNLRELIDHFIAHRHTVITNRSHFELRKLKERAHILHGLKIALENIDAVITLIKESINASTAREKLTQAYLLDDIQANAILEMRLQRLTNMEVKKILDELQEILQNIAYLEDLIANPDKIYDIIRTETQQIIQNYGDARRSVIVLQEINGMVIEDLIEREEMVVLISKRGFVKRVPLSEYKEQSRGGKGSLSAKLGDDDYVEHLFTGSTHDILLVITSKGKGYWLKIHQLPLASRQAKGRHLNAIFEFEEGEEISESVVIDAFHENRYLFMATRRGVVKRVALSAFKNAKIRGIIAIGLDDDDYLHKAVVTSGDNMIMLFSQMGRALRFHEEKVRAMGRTAGGVRGIKLQPEDALVGVAVENLPEQQILILSEHGFGKRTLMQHFTPHGRGTAGQKVANISEKYGKIFSAIDCDDEKSLLVVTASGKTIKTALSNISLLGRTAGGVRIVRLEEGDDVVGLAIANKSVDFGDADEELAQDAFTHAEVIEDTIVDDTPELDNEE</sequence>
<dbReference type="SUPFAM" id="SSF56719">
    <property type="entry name" value="Type II DNA topoisomerase"/>
    <property type="match status" value="1"/>
</dbReference>
<dbReference type="Gene3D" id="1.10.268.10">
    <property type="entry name" value="Topoisomerase, domain 3"/>
    <property type="match status" value="1"/>
</dbReference>
<dbReference type="FunFam" id="1.10.268.10:FF:000001">
    <property type="entry name" value="DNA gyrase subunit A"/>
    <property type="match status" value="1"/>
</dbReference>
<dbReference type="PANTHER" id="PTHR43493">
    <property type="entry name" value="DNA GYRASE/TOPOISOMERASE SUBUNIT A"/>
    <property type="match status" value="1"/>
</dbReference>
<comment type="catalytic activity">
    <reaction evidence="1 8">
        <text>ATP-dependent breakage, passage and rejoining of double-stranded DNA.</text>
        <dbReference type="EC" id="5.6.2.2"/>
    </reaction>
</comment>
<dbReference type="InterPro" id="IPR013760">
    <property type="entry name" value="Topo_IIA-like_dom_sf"/>
</dbReference>
<keyword evidence="4 8" id="KW-0799">Topoisomerase</keyword>
<comment type="caution">
    <text evidence="10">The sequence shown here is derived from an EMBL/GenBank/DDBJ whole genome shotgun (WGS) entry which is preliminary data.</text>
</comment>
<evidence type="ECO:0000256" key="7">
    <source>
        <dbReference type="ARBA" id="ARBA00063644"/>
    </source>
</evidence>
<organism evidence="10 11">
    <name type="scientific">Entomospira culicis</name>
    <dbReference type="NCBI Taxonomy" id="2719989"/>
    <lineage>
        <taxon>Bacteria</taxon>
        <taxon>Pseudomonadati</taxon>
        <taxon>Spirochaetota</taxon>
        <taxon>Spirochaetia</taxon>
        <taxon>Spirochaetales</taxon>
        <taxon>Spirochaetaceae</taxon>
        <taxon>Entomospira</taxon>
    </lineage>
</organism>
<evidence type="ECO:0000256" key="2">
    <source>
        <dbReference type="ARBA" id="ARBA00008263"/>
    </source>
</evidence>
<evidence type="ECO:0000256" key="5">
    <source>
        <dbReference type="ARBA" id="ARBA00023125"/>
    </source>
</evidence>
<accession>A0A968GK44</accession>
<dbReference type="InterPro" id="IPR002205">
    <property type="entry name" value="Topo_IIA_dom_A"/>
</dbReference>
<dbReference type="Gene3D" id="2.120.10.90">
    <property type="entry name" value="DNA gyrase/topoisomerase IV, subunit A, C-terminal"/>
    <property type="match status" value="1"/>
</dbReference>
<feature type="domain" description="Topo IIA-type catalytic" evidence="9">
    <location>
        <begin position="35"/>
        <end position="496"/>
    </location>
</feature>
<dbReference type="FunFam" id="3.30.1360.40:FF:000002">
    <property type="entry name" value="DNA gyrase subunit A"/>
    <property type="match status" value="1"/>
</dbReference>
<dbReference type="NCBIfam" id="TIGR01063">
    <property type="entry name" value="gyrA"/>
    <property type="match status" value="1"/>
</dbReference>
<dbReference type="NCBIfam" id="NF004043">
    <property type="entry name" value="PRK05560.1"/>
    <property type="match status" value="1"/>
</dbReference>
<dbReference type="SMART" id="SM00434">
    <property type="entry name" value="TOP4c"/>
    <property type="match status" value="1"/>
</dbReference>
<dbReference type="Gene3D" id="3.90.199.10">
    <property type="entry name" value="Topoisomerase II, domain 5"/>
    <property type="match status" value="1"/>
</dbReference>
<dbReference type="PANTHER" id="PTHR43493:SF5">
    <property type="entry name" value="DNA GYRASE SUBUNIT A, CHLOROPLASTIC_MITOCHONDRIAL"/>
    <property type="match status" value="1"/>
</dbReference>
<evidence type="ECO:0000256" key="4">
    <source>
        <dbReference type="ARBA" id="ARBA00023029"/>
    </source>
</evidence>
<evidence type="ECO:0000256" key="8">
    <source>
        <dbReference type="PROSITE-ProRule" id="PRU01384"/>
    </source>
</evidence>
<dbReference type="GO" id="GO:0005737">
    <property type="term" value="C:cytoplasm"/>
    <property type="evidence" value="ECO:0007669"/>
    <property type="project" value="TreeGrafter"/>
</dbReference>
<dbReference type="InterPro" id="IPR013758">
    <property type="entry name" value="Topo_IIA_A/C_ab"/>
</dbReference>
<comment type="similarity">
    <text evidence="2">Belongs to the type II topoisomerase GyrA/ParC subunit family.</text>
</comment>
<dbReference type="GO" id="GO:0006265">
    <property type="term" value="P:DNA topological change"/>
    <property type="evidence" value="ECO:0007669"/>
    <property type="project" value="UniProtKB-UniRule"/>
</dbReference>
<keyword evidence="5 8" id="KW-0238">DNA-binding</keyword>
<evidence type="ECO:0000313" key="11">
    <source>
        <dbReference type="Proteomes" id="UP000778951"/>
    </source>
</evidence>
<dbReference type="InterPro" id="IPR050220">
    <property type="entry name" value="Type_II_DNA_Topoisomerases"/>
</dbReference>
<dbReference type="CDD" id="cd00187">
    <property type="entry name" value="TOP4c"/>
    <property type="match status" value="1"/>
</dbReference>
<dbReference type="Gene3D" id="3.30.1360.40">
    <property type="match status" value="1"/>
</dbReference>
<dbReference type="Pfam" id="PF00521">
    <property type="entry name" value="DNA_topoisoIV"/>
    <property type="match status" value="1"/>
</dbReference>
<proteinExistence type="inferred from homology"/>
<feature type="active site" description="O-(5'-phospho-DNA)-tyrosine intermediate" evidence="8">
    <location>
        <position position="120"/>
    </location>
</feature>
<keyword evidence="6 8" id="KW-0413">Isomerase</keyword>
<dbReference type="InterPro" id="IPR006691">
    <property type="entry name" value="GyrA/parC_rep"/>
</dbReference>
<dbReference type="PROSITE" id="PS52040">
    <property type="entry name" value="TOPO_IIA"/>
    <property type="match status" value="1"/>
</dbReference>
<dbReference type="NCBIfam" id="NF004044">
    <property type="entry name" value="PRK05561.1"/>
    <property type="match status" value="1"/>
</dbReference>
<dbReference type="EMBL" id="JAATLM010000002">
    <property type="protein sequence ID" value="NIZ70170.1"/>
    <property type="molecule type" value="Genomic_DNA"/>
</dbReference>
<evidence type="ECO:0000256" key="1">
    <source>
        <dbReference type="ARBA" id="ARBA00000185"/>
    </source>
</evidence>
<evidence type="ECO:0000256" key="3">
    <source>
        <dbReference type="ARBA" id="ARBA00012895"/>
    </source>
</evidence>
<protein>
    <recommendedName>
        <fullName evidence="3">DNA topoisomerase (ATP-hydrolyzing)</fullName>
        <ecNumber evidence="3">5.6.2.2</ecNumber>
    </recommendedName>
</protein>
<dbReference type="SUPFAM" id="SSF101904">
    <property type="entry name" value="GyrA/ParC C-terminal domain-like"/>
    <property type="match status" value="1"/>
</dbReference>
<dbReference type="GO" id="GO:0005524">
    <property type="term" value="F:ATP binding"/>
    <property type="evidence" value="ECO:0007669"/>
    <property type="project" value="InterPro"/>
</dbReference>
<evidence type="ECO:0000313" key="10">
    <source>
        <dbReference type="EMBL" id="NIZ70170.1"/>
    </source>
</evidence>
<dbReference type="FunFam" id="2.120.10.90:FF:000005">
    <property type="entry name" value="DNA topoisomerase 4 subunit A"/>
    <property type="match status" value="1"/>
</dbReference>
<comment type="subunit">
    <text evidence="7">Heterotetramer composed of ParC and ParE.</text>
</comment>
<dbReference type="InterPro" id="IPR013757">
    <property type="entry name" value="Topo_IIA_A_a_sf"/>
</dbReference>
<dbReference type="GO" id="GO:0009330">
    <property type="term" value="C:DNA topoisomerase type II (double strand cut, ATP-hydrolyzing) complex"/>
    <property type="evidence" value="ECO:0007669"/>
    <property type="project" value="TreeGrafter"/>
</dbReference>
<evidence type="ECO:0000256" key="6">
    <source>
        <dbReference type="ARBA" id="ARBA00023235"/>
    </source>
</evidence>
<keyword evidence="11" id="KW-1185">Reference proteome</keyword>
<evidence type="ECO:0000259" key="9">
    <source>
        <dbReference type="PROSITE" id="PS52040"/>
    </source>
</evidence>
<dbReference type="InterPro" id="IPR035516">
    <property type="entry name" value="Gyrase/topoIV_suA_C"/>
</dbReference>
<dbReference type="GO" id="GO:0003677">
    <property type="term" value="F:DNA binding"/>
    <property type="evidence" value="ECO:0007669"/>
    <property type="project" value="UniProtKB-UniRule"/>
</dbReference>
<dbReference type="Proteomes" id="UP000778951">
    <property type="component" value="Unassembled WGS sequence"/>
</dbReference>
<dbReference type="EC" id="5.6.2.2" evidence="3"/>